<comment type="caution">
    <text evidence="2">The sequence shown here is derived from an EMBL/GenBank/DDBJ whole genome shotgun (WGS) entry which is preliminary data.</text>
</comment>
<keyword evidence="1" id="KW-1133">Transmembrane helix</keyword>
<sequence>MPHNPFAKPLTPEEWLLSSVCWTFLCIAGWAVLTWPFLLASLPYEYRTYEPTLLFLGFIGPYTLAWIKATPPKLAFESRFVLVEVCVALWTVTLFIVLMGWLLIALFLMALSGPSTGFGF</sequence>
<evidence type="ECO:0008006" key="4">
    <source>
        <dbReference type="Google" id="ProtNLM"/>
    </source>
</evidence>
<feature type="transmembrane region" description="Helical" evidence="1">
    <location>
        <begin position="87"/>
        <end position="111"/>
    </location>
</feature>
<dbReference type="Proteomes" id="UP000606003">
    <property type="component" value="Unassembled WGS sequence"/>
</dbReference>
<accession>A0ABR8JZC6</accession>
<evidence type="ECO:0000313" key="2">
    <source>
        <dbReference type="EMBL" id="MBD2724246.1"/>
    </source>
</evidence>
<name>A0ABR8JZC6_9BACT</name>
<evidence type="ECO:0000313" key="3">
    <source>
        <dbReference type="Proteomes" id="UP000606003"/>
    </source>
</evidence>
<proteinExistence type="predicted"/>
<evidence type="ECO:0000256" key="1">
    <source>
        <dbReference type="SAM" id="Phobius"/>
    </source>
</evidence>
<reference evidence="2 3" key="1">
    <citation type="submission" date="2020-09" db="EMBL/GenBank/DDBJ databases">
        <authorList>
            <person name="Kim M.K."/>
        </authorList>
    </citation>
    <scope>NUCLEOTIDE SEQUENCE [LARGE SCALE GENOMIC DNA]</scope>
    <source>
        <strain evidence="2 3">BT189</strain>
    </source>
</reference>
<keyword evidence="1" id="KW-0812">Transmembrane</keyword>
<dbReference type="RefSeq" id="WP_190927826.1">
    <property type="nucleotide sequence ID" value="NZ_JACXAC010000006.1"/>
</dbReference>
<feature type="transmembrane region" description="Helical" evidence="1">
    <location>
        <begin position="51"/>
        <end position="67"/>
    </location>
</feature>
<protein>
    <recommendedName>
        <fullName evidence="4">Transmembrane protein</fullName>
    </recommendedName>
</protein>
<keyword evidence="1" id="KW-0472">Membrane</keyword>
<keyword evidence="3" id="KW-1185">Reference proteome</keyword>
<dbReference type="EMBL" id="JACXAC010000006">
    <property type="protein sequence ID" value="MBD2724246.1"/>
    <property type="molecule type" value="Genomic_DNA"/>
</dbReference>
<gene>
    <name evidence="2" type="ORF">IC234_19115</name>
</gene>
<feature type="transmembrane region" description="Helical" evidence="1">
    <location>
        <begin position="15"/>
        <end position="39"/>
    </location>
</feature>
<organism evidence="2 3">
    <name type="scientific">Hymenobacter armeniacus</name>
    <dbReference type="NCBI Taxonomy" id="2771358"/>
    <lineage>
        <taxon>Bacteria</taxon>
        <taxon>Pseudomonadati</taxon>
        <taxon>Bacteroidota</taxon>
        <taxon>Cytophagia</taxon>
        <taxon>Cytophagales</taxon>
        <taxon>Hymenobacteraceae</taxon>
        <taxon>Hymenobacter</taxon>
    </lineage>
</organism>